<dbReference type="InterPro" id="IPR011118">
    <property type="entry name" value="Tannase/feruloyl_esterase"/>
</dbReference>
<evidence type="ECO:0000313" key="6">
    <source>
        <dbReference type="Proteomes" id="UP000594205"/>
    </source>
</evidence>
<protein>
    <submittedName>
        <fullName evidence="5">Tannase/feruloyl esterase family alpha/beta hydrolase</fullName>
    </submittedName>
</protein>
<dbReference type="PANTHER" id="PTHR33938:SF8">
    <property type="entry name" value="CARBOXYLIC ESTER HYDROLASE"/>
    <property type="match status" value="1"/>
</dbReference>
<accession>A0A7M2SE38</accession>
<organism evidence="5 6">
    <name type="scientific">Streptomyces ferrugineus</name>
    <dbReference type="NCBI Taxonomy" id="1413221"/>
    <lineage>
        <taxon>Bacteria</taxon>
        <taxon>Bacillati</taxon>
        <taxon>Actinomycetota</taxon>
        <taxon>Actinomycetes</taxon>
        <taxon>Kitasatosporales</taxon>
        <taxon>Streptomycetaceae</taxon>
        <taxon>Streptomyces</taxon>
    </lineage>
</organism>
<dbReference type="KEGG" id="sfeu:IM697_31475"/>
<evidence type="ECO:0000256" key="2">
    <source>
        <dbReference type="ARBA" id="ARBA00022729"/>
    </source>
</evidence>
<keyword evidence="3 5" id="KW-0378">Hydrolase</keyword>
<dbReference type="Proteomes" id="UP000594205">
    <property type="component" value="Chromosome"/>
</dbReference>
<keyword evidence="4" id="KW-1015">Disulfide bond</keyword>
<proteinExistence type="predicted"/>
<keyword evidence="1" id="KW-0719">Serine esterase</keyword>
<dbReference type="RefSeq" id="WP_194039471.1">
    <property type="nucleotide sequence ID" value="NZ_CP063373.1"/>
</dbReference>
<keyword evidence="2" id="KW-0732">Signal</keyword>
<dbReference type="Pfam" id="PF07519">
    <property type="entry name" value="Tannase"/>
    <property type="match status" value="1"/>
</dbReference>
<name>A0A7M2SE38_9ACTN</name>
<evidence type="ECO:0000313" key="5">
    <source>
        <dbReference type="EMBL" id="QOV34600.1"/>
    </source>
</evidence>
<reference evidence="5 6" key="1">
    <citation type="submission" date="2020-10" db="EMBL/GenBank/DDBJ databases">
        <title>Streptomyces ferrugineus complate genome analysis.</title>
        <authorList>
            <person name="Anwar N."/>
        </authorList>
    </citation>
    <scope>NUCLEOTIDE SEQUENCE [LARGE SCALE GENOMIC DNA]</scope>
    <source>
        <strain evidence="5 6">CCTCC AA2014009</strain>
    </source>
</reference>
<evidence type="ECO:0000256" key="1">
    <source>
        <dbReference type="ARBA" id="ARBA00022487"/>
    </source>
</evidence>
<dbReference type="GO" id="GO:0052689">
    <property type="term" value="F:carboxylic ester hydrolase activity"/>
    <property type="evidence" value="ECO:0007669"/>
    <property type="project" value="UniProtKB-KW"/>
</dbReference>
<evidence type="ECO:0000256" key="4">
    <source>
        <dbReference type="ARBA" id="ARBA00023157"/>
    </source>
</evidence>
<evidence type="ECO:0000256" key="3">
    <source>
        <dbReference type="ARBA" id="ARBA00022801"/>
    </source>
</evidence>
<dbReference type="PANTHER" id="PTHR33938">
    <property type="entry name" value="FERULOYL ESTERASE B-RELATED"/>
    <property type="match status" value="1"/>
</dbReference>
<dbReference type="EMBL" id="CP063373">
    <property type="protein sequence ID" value="QOV34600.1"/>
    <property type="molecule type" value="Genomic_DNA"/>
</dbReference>
<sequence>MTPCGTITAKDAAVVKKIWDGPRRPDGTRLRYGILPGASFARLAATSNGDGVPTPLASGWFTYWLAKNPSFDWHSLTMANFTHYFDQSHKEWAPLSAKTEQFARLFTAPGVGHCRGGSGAAPPDPLAALVKWVEQDKAPHHAAR</sequence>
<dbReference type="AlphaFoldDB" id="A0A7M2SE38"/>
<gene>
    <name evidence="5" type="ORF">IM697_31475</name>
</gene>
<keyword evidence="6" id="KW-1185">Reference proteome</keyword>